<keyword evidence="4 10" id="KW-0067">ATP-binding</keyword>
<feature type="transmembrane region" description="Helical" evidence="7">
    <location>
        <begin position="35"/>
        <end position="57"/>
    </location>
</feature>
<dbReference type="PROSITE" id="PS50929">
    <property type="entry name" value="ABC_TM1F"/>
    <property type="match status" value="1"/>
</dbReference>
<evidence type="ECO:0000259" key="8">
    <source>
        <dbReference type="PROSITE" id="PS50893"/>
    </source>
</evidence>
<dbReference type="Pfam" id="PF00664">
    <property type="entry name" value="ABC_membrane"/>
    <property type="match status" value="1"/>
</dbReference>
<dbReference type="SUPFAM" id="SSF90123">
    <property type="entry name" value="ABC transporter transmembrane region"/>
    <property type="match status" value="1"/>
</dbReference>
<evidence type="ECO:0000256" key="7">
    <source>
        <dbReference type="SAM" id="Phobius"/>
    </source>
</evidence>
<dbReference type="InterPro" id="IPR039421">
    <property type="entry name" value="Type_1_exporter"/>
</dbReference>
<feature type="transmembrane region" description="Helical" evidence="7">
    <location>
        <begin position="225"/>
        <end position="245"/>
    </location>
</feature>
<dbReference type="PANTHER" id="PTHR43394">
    <property type="entry name" value="ATP-DEPENDENT PERMEASE MDL1, MITOCHONDRIAL"/>
    <property type="match status" value="1"/>
</dbReference>
<dbReference type="SMART" id="SM00382">
    <property type="entry name" value="AAA"/>
    <property type="match status" value="1"/>
</dbReference>
<evidence type="ECO:0000313" key="10">
    <source>
        <dbReference type="EMBL" id="MBL1101800.1"/>
    </source>
</evidence>
<keyword evidence="11" id="KW-1185">Reference proteome</keyword>
<dbReference type="PANTHER" id="PTHR43394:SF1">
    <property type="entry name" value="ATP-BINDING CASSETTE SUB-FAMILY B MEMBER 10, MITOCHONDRIAL"/>
    <property type="match status" value="1"/>
</dbReference>
<accession>A0ABS1NPL2</accession>
<dbReference type="GO" id="GO:0005524">
    <property type="term" value="F:ATP binding"/>
    <property type="evidence" value="ECO:0007669"/>
    <property type="project" value="UniProtKB-KW"/>
</dbReference>
<dbReference type="InterPro" id="IPR003593">
    <property type="entry name" value="AAA+_ATPase"/>
</dbReference>
<name>A0ABS1NPL2_9ACTN</name>
<proteinExistence type="predicted"/>
<dbReference type="Gene3D" id="1.20.1560.10">
    <property type="entry name" value="ABC transporter type 1, transmembrane domain"/>
    <property type="match status" value="1"/>
</dbReference>
<dbReference type="InterPro" id="IPR027417">
    <property type="entry name" value="P-loop_NTPase"/>
</dbReference>
<evidence type="ECO:0000256" key="2">
    <source>
        <dbReference type="ARBA" id="ARBA00022692"/>
    </source>
</evidence>
<sequence>MAALLVLTAAGAATPVAVAWLTRLALNALAGAGDTVLLGLALGLAALGLATAVMTPLTTYLGNQLDRATAFTAVSRVYSAVNSLAGLSRLENPGFQDQLRVAQSAGSQAVGGVLEAGLALIGGVLTAAGFIGALYVLSPAMTAVVLLCVVPLLVAELRLARRRALGDWRASVASRRAGFYEMLLSSLEAAKEIRLFGAGGFLLDRMLAARRTADAERRAVDRRELLTQGALALLAAAVGGAGLVWATEAAQRGQLTVGDVALFISAIAGVQGALGTLVRSVAQLHHLLLIMGHYQAVVGTAPDLASAAPPDEAVSLPALREGIEFRDVWFRYDAGHPWVLRGVSFRIPYGQALALVGHNGAGKSTLVKLLCRFYDPTRGAVLWDGVDIRRVPVAELRRRLGAVFQDYVEYDLTAAENIAIGDVTAMDDRPRLVSAARAADIDGVLGALPRGYDTLLSRLFSDDGHDGRTSNQAGSPSDETGALLSGGQWQRVALARAFLRADPDLLILDEPSSGLDAEAEHDIHQRLTHYRKDRTSLLISHRLGAVRAADRIIVLSQGRITEEGTHTELVERCGTYARLFALQARGYQK</sequence>
<dbReference type="PROSITE" id="PS50893">
    <property type="entry name" value="ABC_TRANSPORTER_2"/>
    <property type="match status" value="1"/>
</dbReference>
<gene>
    <name evidence="10" type="ORF">JK363_35195</name>
</gene>
<feature type="domain" description="ABC transmembrane type-1" evidence="9">
    <location>
        <begin position="1"/>
        <end position="286"/>
    </location>
</feature>
<dbReference type="InterPro" id="IPR036640">
    <property type="entry name" value="ABC1_TM_sf"/>
</dbReference>
<dbReference type="Pfam" id="PF00005">
    <property type="entry name" value="ABC_tran"/>
    <property type="match status" value="1"/>
</dbReference>
<dbReference type="SUPFAM" id="SSF52540">
    <property type="entry name" value="P-loop containing nucleoside triphosphate hydrolases"/>
    <property type="match status" value="1"/>
</dbReference>
<comment type="caution">
    <text evidence="10">The sequence shown here is derived from an EMBL/GenBank/DDBJ whole genome shotgun (WGS) entry which is preliminary data.</text>
</comment>
<keyword evidence="2 7" id="KW-0812">Transmembrane</keyword>
<dbReference type="PROSITE" id="PS00211">
    <property type="entry name" value="ABC_TRANSPORTER_1"/>
    <property type="match status" value="1"/>
</dbReference>
<evidence type="ECO:0000256" key="6">
    <source>
        <dbReference type="ARBA" id="ARBA00023136"/>
    </source>
</evidence>
<feature type="transmembrane region" description="Helical" evidence="7">
    <location>
        <begin position="140"/>
        <end position="159"/>
    </location>
</feature>
<evidence type="ECO:0000256" key="4">
    <source>
        <dbReference type="ARBA" id="ARBA00022840"/>
    </source>
</evidence>
<comment type="subcellular location">
    <subcellularLocation>
        <location evidence="1">Cell membrane</location>
        <topology evidence="1">Multi-pass membrane protein</topology>
    </subcellularLocation>
</comment>
<dbReference type="Gene3D" id="3.40.50.300">
    <property type="entry name" value="P-loop containing nucleotide triphosphate hydrolases"/>
    <property type="match status" value="1"/>
</dbReference>
<dbReference type="Proteomes" id="UP000634229">
    <property type="component" value="Unassembled WGS sequence"/>
</dbReference>
<feature type="transmembrane region" description="Helical" evidence="7">
    <location>
        <begin position="109"/>
        <end position="134"/>
    </location>
</feature>
<evidence type="ECO:0000313" key="11">
    <source>
        <dbReference type="Proteomes" id="UP000634229"/>
    </source>
</evidence>
<keyword evidence="5 7" id="KW-1133">Transmembrane helix</keyword>
<reference evidence="10 11" key="1">
    <citation type="submission" date="2021-01" db="EMBL/GenBank/DDBJ databases">
        <title>WGS of actinomycetes isolated from Thailand.</title>
        <authorList>
            <person name="Thawai C."/>
        </authorList>
    </citation>
    <scope>NUCLEOTIDE SEQUENCE [LARGE SCALE GENOMIC DNA]</scope>
    <source>
        <strain evidence="10 11">CA1R205</strain>
    </source>
</reference>
<dbReference type="InterPro" id="IPR011527">
    <property type="entry name" value="ABC1_TM_dom"/>
</dbReference>
<evidence type="ECO:0000256" key="3">
    <source>
        <dbReference type="ARBA" id="ARBA00022741"/>
    </source>
</evidence>
<dbReference type="InterPro" id="IPR003439">
    <property type="entry name" value="ABC_transporter-like_ATP-bd"/>
</dbReference>
<keyword evidence="6 7" id="KW-0472">Membrane</keyword>
<evidence type="ECO:0000256" key="1">
    <source>
        <dbReference type="ARBA" id="ARBA00004651"/>
    </source>
</evidence>
<dbReference type="InterPro" id="IPR017871">
    <property type="entry name" value="ABC_transporter-like_CS"/>
</dbReference>
<keyword evidence="3" id="KW-0547">Nucleotide-binding</keyword>
<feature type="domain" description="ABC transporter" evidence="8">
    <location>
        <begin position="323"/>
        <end position="582"/>
    </location>
</feature>
<organism evidence="10 11">
    <name type="scientific">Streptomyces coffeae</name>
    <dbReference type="NCBI Taxonomy" id="621382"/>
    <lineage>
        <taxon>Bacteria</taxon>
        <taxon>Bacillati</taxon>
        <taxon>Actinomycetota</taxon>
        <taxon>Actinomycetes</taxon>
        <taxon>Kitasatosporales</taxon>
        <taxon>Streptomycetaceae</taxon>
        <taxon>Streptomyces</taxon>
    </lineage>
</organism>
<protein>
    <submittedName>
        <fullName evidence="10">ABC transporter ATP-binding protein</fullName>
    </submittedName>
</protein>
<dbReference type="EMBL" id="JAERRF010000033">
    <property type="protein sequence ID" value="MBL1101800.1"/>
    <property type="molecule type" value="Genomic_DNA"/>
</dbReference>
<evidence type="ECO:0000259" key="9">
    <source>
        <dbReference type="PROSITE" id="PS50929"/>
    </source>
</evidence>
<evidence type="ECO:0000256" key="5">
    <source>
        <dbReference type="ARBA" id="ARBA00022989"/>
    </source>
</evidence>